<feature type="compositionally biased region" description="Acidic residues" evidence="8">
    <location>
        <begin position="189"/>
        <end position="200"/>
    </location>
</feature>
<keyword evidence="9" id="KW-0812">Transmembrane</keyword>
<evidence type="ECO:0000256" key="7">
    <source>
        <dbReference type="RuleBase" id="RU049441"/>
    </source>
</evidence>
<feature type="compositionally biased region" description="Acidic residues" evidence="8">
    <location>
        <begin position="99"/>
        <end position="109"/>
    </location>
</feature>
<feature type="compositionally biased region" description="Basic residues" evidence="8">
    <location>
        <begin position="739"/>
        <end position="757"/>
    </location>
</feature>
<keyword evidence="4 7" id="KW-0963">Cytoplasm</keyword>
<feature type="compositionally biased region" description="Basic and acidic residues" evidence="8">
    <location>
        <begin position="758"/>
        <end position="815"/>
    </location>
</feature>
<comment type="subcellular location">
    <subcellularLocation>
        <location evidence="1 7">Cytoplasm</location>
    </subcellularLocation>
</comment>
<feature type="compositionally biased region" description="Basic and acidic residues" evidence="8">
    <location>
        <begin position="162"/>
        <end position="172"/>
    </location>
</feature>
<dbReference type="Pfam" id="PF13945">
    <property type="entry name" value="NST1"/>
    <property type="match status" value="1"/>
</dbReference>
<evidence type="ECO:0000256" key="5">
    <source>
        <dbReference type="ARBA" id="ARBA00023016"/>
    </source>
</evidence>
<evidence type="ECO:0000313" key="10">
    <source>
        <dbReference type="EMBL" id="KAF6007571.1"/>
    </source>
</evidence>
<feature type="compositionally biased region" description="Basic residues" evidence="8">
    <location>
        <begin position="675"/>
        <end position="687"/>
    </location>
</feature>
<feature type="compositionally biased region" description="Acidic residues" evidence="8">
    <location>
        <begin position="502"/>
        <end position="519"/>
    </location>
</feature>
<feature type="region of interest" description="Disordered" evidence="8">
    <location>
        <begin position="577"/>
        <end position="607"/>
    </location>
</feature>
<feature type="compositionally biased region" description="Basic and acidic residues" evidence="8">
    <location>
        <begin position="520"/>
        <end position="539"/>
    </location>
</feature>
<keyword evidence="9" id="KW-1133">Transmembrane helix</keyword>
<feature type="region of interest" description="Disordered" evidence="8">
    <location>
        <begin position="659"/>
        <end position="848"/>
    </location>
</feature>
<evidence type="ECO:0000256" key="3">
    <source>
        <dbReference type="ARBA" id="ARBA00020733"/>
    </source>
</evidence>
<protein>
    <recommendedName>
        <fullName evidence="3 7">Stress response protein NST1</fullName>
    </recommendedName>
</protein>
<dbReference type="InterPro" id="IPR025279">
    <property type="entry name" value="NST1"/>
</dbReference>
<dbReference type="InterPro" id="IPR051195">
    <property type="entry name" value="Fungal_stress_NST1"/>
</dbReference>
<dbReference type="PANTHER" id="PTHR31780:SF10">
    <property type="entry name" value="LD36051P"/>
    <property type="match status" value="1"/>
</dbReference>
<feature type="region of interest" description="Disordered" evidence="8">
    <location>
        <begin position="391"/>
        <end position="411"/>
    </location>
</feature>
<keyword evidence="6 7" id="KW-0175">Coiled coil</keyword>
<feature type="transmembrane region" description="Helical" evidence="9">
    <location>
        <begin position="1250"/>
        <end position="1272"/>
    </location>
</feature>
<name>A0A8H6B9J4_DEKBR</name>
<keyword evidence="9" id="KW-0472">Membrane</keyword>
<evidence type="ECO:0000256" key="9">
    <source>
        <dbReference type="SAM" id="Phobius"/>
    </source>
</evidence>
<comment type="caution">
    <text evidence="10">The sequence shown here is derived from an EMBL/GenBank/DDBJ whole genome shotgun (WGS) entry which is preliminary data.</text>
</comment>
<sequence>MASNYIAGQDVHFDYVPEVQAEGNSNRKRSSKTRRGKNVKMQAKLNRPGDDYPTSRVIRQDANGNVIVSELSDDSATESGEKSRHMHCCRCGRCLTDSEYEEEEEEVENGDEHNNEEGGSEKIAEYEYEYDDDDEGVDNDEYDDEYEEERRSGHGYRNQQGKIHEDFDDNHGHSQSFHHKHHQRHLDEDQYNDPGEEYSENEFIPGSSEEGEYEDEDDVDDDDDYMGFDGETDDDYEENEGNYHYRSHERVHGSSRQSLNTKRYLEISVNRQRMLIARCLLHPRVGNYLWRVNMSTEDKLGMRQFWMEASEQKKREIASVTTEDVMRVARNEHDFNCNCRMCGNRRVILERELLKLYSRHRQLCGLDAGSLDSYQVNYRLVNAFLGVPEKRKADKESENTPDSVSKADGKDSFGEVMSVAEDLLRNQGEKFINTVEQFDQEHYYTKLFQQKTAEHARNLFKSFMKVKMDKRKHMWKEGLEKGNSGKARRAGRQQKGEILPNEGEEPGDYYEDQMEDEENGNERKGEEGGDNGEGEREREEGDDNIDDIDDIDDIDNIDNIDDIDDIDVDDEHFDQNAVEGEKEGNCDRANSNECVDNEKEDGSQAVDPRLIRRMEKLERRLVEITNMLQLMTAKLLVSRLIVAYKYKVAEDNRNELLQELEDEEKRKKEKEEKERKRKEKQKEKKRLQQQAREQEKKRREAEKLEKEKKEREEQIRKAEEGRKRKEAERKKKREEEMVRKKKEKEKKEKERKKREEKKKRVEEAKKKKLEEQRKLEEKKRQEEEQRKLDEKKKQQELQRKRDEEAKKIEAENERVRRARERHRLQKMKKDTQKDKQTAIEDDTNNVAQKSPANMPANAATEHIPAPPAAFGSVQAAAGVSALSGNASSFGPIGAMGNSAGWNLPSAKLSGSPFAMHSNGSFSADPLSRNPLLSSSMTASRAGSVDMLSQYLASATLGDVVGDNKYLETALPSANPLLNTSFFGGAATGNGRADIWGSTAPNSGISSSRKGSIWGNSNPQLANSNKTLGSAASTPADSLEFSGLSSNILGSGTLMPNWSSANKPSMNNGLDSPLVPQPLLTGPKMGVHDAQRIQLEILKAAPNLPTEKNGFYSIPLLYHYSKSLLSSLLPNLSFDQFIDALSVPLNTVVGASFQVAKDDLGNFSFVKLIPNSPAGLDKHAQQLGMLPPWPGWTLLAFPYGQYECWGQCESKWCLKQASWLWSTRFCRFQHATEHDFLQRVVLRPKLTSHELLARLFCILAHFISSMVVFRMLFRNQPLFLLVDRLYLVTHIPE</sequence>
<feature type="compositionally biased region" description="Acidic residues" evidence="8">
    <location>
        <begin position="209"/>
        <end position="240"/>
    </location>
</feature>
<evidence type="ECO:0000313" key="11">
    <source>
        <dbReference type="Proteomes" id="UP000568158"/>
    </source>
</evidence>
<comment type="similarity">
    <text evidence="2 7">Belongs to the NST1 family.</text>
</comment>
<proteinExistence type="inferred from homology"/>
<feature type="compositionally biased region" description="Acidic residues" evidence="8">
    <location>
        <begin position="126"/>
        <end position="147"/>
    </location>
</feature>
<feature type="compositionally biased region" description="Acidic residues" evidence="8">
    <location>
        <begin position="540"/>
        <end position="554"/>
    </location>
</feature>
<feature type="compositionally biased region" description="Basic residues" evidence="8">
    <location>
        <begin position="816"/>
        <end position="826"/>
    </location>
</feature>
<feature type="compositionally biased region" description="Basic and acidic residues" evidence="8">
    <location>
        <begin position="110"/>
        <end position="125"/>
    </location>
</feature>
<comment type="function">
    <text evidence="7">May act as a negative regulator of salt tolerance.</text>
</comment>
<keyword evidence="5 7" id="KW-0346">Stress response</keyword>
<evidence type="ECO:0000256" key="6">
    <source>
        <dbReference type="ARBA" id="ARBA00023054"/>
    </source>
</evidence>
<evidence type="ECO:0000256" key="1">
    <source>
        <dbReference type="ARBA" id="ARBA00004496"/>
    </source>
</evidence>
<gene>
    <name evidence="10" type="ORF">HII12_004461</name>
</gene>
<feature type="region of interest" description="Disordered" evidence="8">
    <location>
        <begin position="477"/>
        <end position="554"/>
    </location>
</feature>
<accession>A0A8H6B9J4</accession>
<reference evidence="10 11" key="1">
    <citation type="journal article" date="2020" name="Appl. Microbiol. Biotechnol.">
        <title>Targeted gene deletion in Brettanomyces bruxellensis with an expression-free CRISPR-Cas9 system.</title>
        <authorList>
            <person name="Varela C."/>
            <person name="Bartel C."/>
            <person name="Onetto C."/>
            <person name="Borneman A."/>
        </authorList>
    </citation>
    <scope>NUCLEOTIDE SEQUENCE [LARGE SCALE GENOMIC DNA]</scope>
    <source>
        <strain evidence="10 11">AWRI1613</strain>
    </source>
</reference>
<dbReference type="PANTHER" id="PTHR31780">
    <property type="entry name" value="STRESS RESPONSE PROTEIN NST1-RELATED"/>
    <property type="match status" value="1"/>
</dbReference>
<evidence type="ECO:0000256" key="2">
    <source>
        <dbReference type="ARBA" id="ARBA00007112"/>
    </source>
</evidence>
<dbReference type="Proteomes" id="UP000568158">
    <property type="component" value="Unassembled WGS sequence"/>
</dbReference>
<evidence type="ECO:0000256" key="8">
    <source>
        <dbReference type="SAM" id="MobiDB-lite"/>
    </source>
</evidence>
<feature type="compositionally biased region" description="Basic and acidic residues" evidence="8">
    <location>
        <begin position="663"/>
        <end position="674"/>
    </location>
</feature>
<dbReference type="GO" id="GO:0005737">
    <property type="term" value="C:cytoplasm"/>
    <property type="evidence" value="ECO:0007669"/>
    <property type="project" value="UniProtKB-SubCell"/>
</dbReference>
<feature type="compositionally biased region" description="Basic and acidic residues" evidence="8">
    <location>
        <begin position="692"/>
        <end position="738"/>
    </location>
</feature>
<feature type="region of interest" description="Disordered" evidence="8">
    <location>
        <begin position="18"/>
        <end position="63"/>
    </location>
</feature>
<evidence type="ECO:0000256" key="4">
    <source>
        <dbReference type="ARBA" id="ARBA00022490"/>
    </source>
</evidence>
<feature type="compositionally biased region" description="Basic and acidic residues" evidence="8">
    <location>
        <begin position="827"/>
        <end position="838"/>
    </location>
</feature>
<dbReference type="EMBL" id="JABCYN010000041">
    <property type="protein sequence ID" value="KAF6007571.1"/>
    <property type="molecule type" value="Genomic_DNA"/>
</dbReference>
<feature type="region of interest" description="Disordered" evidence="8">
    <location>
        <begin position="99"/>
        <end position="240"/>
    </location>
</feature>
<organism evidence="10 11">
    <name type="scientific">Dekkera bruxellensis</name>
    <name type="common">Brettanomyces custersii</name>
    <dbReference type="NCBI Taxonomy" id="5007"/>
    <lineage>
        <taxon>Eukaryota</taxon>
        <taxon>Fungi</taxon>
        <taxon>Dikarya</taxon>
        <taxon>Ascomycota</taxon>
        <taxon>Saccharomycotina</taxon>
        <taxon>Pichiomycetes</taxon>
        <taxon>Pichiales</taxon>
        <taxon>Pichiaceae</taxon>
        <taxon>Brettanomyces</taxon>
    </lineage>
</organism>
<feature type="compositionally biased region" description="Basic residues" evidence="8">
    <location>
        <begin position="26"/>
        <end position="38"/>
    </location>
</feature>